<evidence type="ECO:0000313" key="12">
    <source>
        <dbReference type="EMBL" id="GGK81688.1"/>
    </source>
</evidence>
<name>A0ABQ2FBU5_9MICO</name>
<keyword evidence="6" id="KW-0479">Metal-binding</keyword>
<gene>
    <name evidence="12" type="ORF">GCM10011509_32660</name>
</gene>
<keyword evidence="7" id="KW-0862">Zinc</keyword>
<reference evidence="13" key="1">
    <citation type="journal article" date="2019" name="Int. J. Syst. Evol. Microbiol.">
        <title>The Global Catalogue of Microorganisms (GCM) 10K type strain sequencing project: providing services to taxonomists for standard genome sequencing and annotation.</title>
        <authorList>
            <consortium name="The Broad Institute Genomics Platform"/>
            <consortium name="The Broad Institute Genome Sequencing Center for Infectious Disease"/>
            <person name="Wu L."/>
            <person name="Ma J."/>
        </authorList>
    </citation>
    <scope>NUCLEOTIDE SEQUENCE [LARGE SCALE GENOMIC DNA]</scope>
    <source>
        <strain evidence="13">CGMCC 1.5362</strain>
    </source>
</reference>
<dbReference type="PANTHER" id="PTHR12589">
    <property type="entry name" value="PYRUVOYL TETRAHYDROBIOPTERIN SYNTHASE"/>
    <property type="match status" value="1"/>
</dbReference>
<evidence type="ECO:0000256" key="5">
    <source>
        <dbReference type="ARBA" id="ARBA00018141"/>
    </source>
</evidence>
<evidence type="ECO:0000256" key="11">
    <source>
        <dbReference type="SAM" id="MobiDB-lite"/>
    </source>
</evidence>
<protein>
    <recommendedName>
        <fullName evidence="5">6-carboxy-5,6,7,8-tetrahydropterin synthase</fullName>
        <ecNumber evidence="4">4.1.2.50</ecNumber>
    </recommendedName>
    <alternativeName>
        <fullName evidence="9">Queuosine biosynthesis protein QueD</fullName>
    </alternativeName>
</protein>
<dbReference type="EMBL" id="BMLB01000007">
    <property type="protein sequence ID" value="GGK81688.1"/>
    <property type="molecule type" value="Genomic_DNA"/>
</dbReference>
<comment type="caution">
    <text evidence="12">The sequence shown here is derived from an EMBL/GenBank/DDBJ whole genome shotgun (WGS) entry which is preliminary data.</text>
</comment>
<dbReference type="PANTHER" id="PTHR12589:SF7">
    <property type="entry name" value="6-PYRUVOYL TETRAHYDROBIOPTERIN SYNTHASE"/>
    <property type="match status" value="1"/>
</dbReference>
<keyword evidence="8" id="KW-0456">Lyase</keyword>
<dbReference type="InterPro" id="IPR007115">
    <property type="entry name" value="6-PTP_synth/QueD"/>
</dbReference>
<proteinExistence type="inferred from homology"/>
<keyword evidence="13" id="KW-1185">Reference proteome</keyword>
<comment type="cofactor">
    <cofactor evidence="1">
        <name>Zn(2+)</name>
        <dbReference type="ChEBI" id="CHEBI:29105"/>
    </cofactor>
</comment>
<evidence type="ECO:0000256" key="9">
    <source>
        <dbReference type="ARBA" id="ARBA00031449"/>
    </source>
</evidence>
<dbReference type="InterPro" id="IPR038418">
    <property type="entry name" value="6-PTP_synth/QueD_sf"/>
</dbReference>
<comment type="pathway">
    <text evidence="2">Purine metabolism; 7-cyano-7-deazaguanine biosynthesis.</text>
</comment>
<dbReference type="EC" id="4.1.2.50" evidence="4"/>
<evidence type="ECO:0000313" key="13">
    <source>
        <dbReference type="Proteomes" id="UP000662111"/>
    </source>
</evidence>
<evidence type="ECO:0000256" key="1">
    <source>
        <dbReference type="ARBA" id="ARBA00001947"/>
    </source>
</evidence>
<evidence type="ECO:0000256" key="8">
    <source>
        <dbReference type="ARBA" id="ARBA00023239"/>
    </source>
</evidence>
<evidence type="ECO:0000256" key="10">
    <source>
        <dbReference type="ARBA" id="ARBA00048807"/>
    </source>
</evidence>
<evidence type="ECO:0000256" key="6">
    <source>
        <dbReference type="ARBA" id="ARBA00022723"/>
    </source>
</evidence>
<evidence type="ECO:0000256" key="7">
    <source>
        <dbReference type="ARBA" id="ARBA00022833"/>
    </source>
</evidence>
<dbReference type="Pfam" id="PF01242">
    <property type="entry name" value="PTPS"/>
    <property type="match status" value="1"/>
</dbReference>
<comment type="similarity">
    <text evidence="3">Belongs to the PTPS family. QueD subfamily.</text>
</comment>
<dbReference type="SUPFAM" id="SSF55620">
    <property type="entry name" value="Tetrahydrobiopterin biosynthesis enzymes-like"/>
    <property type="match status" value="1"/>
</dbReference>
<comment type="catalytic activity">
    <reaction evidence="10">
        <text>7,8-dihydroneopterin 3'-triphosphate + H2O = 6-carboxy-5,6,7,8-tetrahydropterin + triphosphate + acetaldehyde + 2 H(+)</text>
        <dbReference type="Rhea" id="RHEA:27966"/>
        <dbReference type="ChEBI" id="CHEBI:15343"/>
        <dbReference type="ChEBI" id="CHEBI:15377"/>
        <dbReference type="ChEBI" id="CHEBI:15378"/>
        <dbReference type="ChEBI" id="CHEBI:18036"/>
        <dbReference type="ChEBI" id="CHEBI:58462"/>
        <dbReference type="ChEBI" id="CHEBI:61032"/>
        <dbReference type="EC" id="4.1.2.50"/>
    </reaction>
</comment>
<evidence type="ECO:0000256" key="2">
    <source>
        <dbReference type="ARBA" id="ARBA00005061"/>
    </source>
</evidence>
<evidence type="ECO:0000256" key="3">
    <source>
        <dbReference type="ARBA" id="ARBA00008900"/>
    </source>
</evidence>
<sequence length="150" mass="15924">MLYPLSYEGGAPDGRGATGDLLTDRSAPRSTLPGMASRTVQVTRELSFAAARSLPHVLGARTGPHRYRVVLTVAGPLDERGLVVDFAELDLRAGPVLDRLDGADLVELLGHPSAEVIAVWLVERLAPLQPGLVSVQVWENDRSSAVAHAG</sequence>
<dbReference type="Gene3D" id="3.30.479.10">
    <property type="entry name" value="6-pyruvoyl tetrahydropterin synthase/QueD"/>
    <property type="match status" value="1"/>
</dbReference>
<feature type="region of interest" description="Disordered" evidence="11">
    <location>
        <begin position="1"/>
        <end position="32"/>
    </location>
</feature>
<accession>A0ABQ2FBU5</accession>
<evidence type="ECO:0000256" key="4">
    <source>
        <dbReference type="ARBA" id="ARBA00012982"/>
    </source>
</evidence>
<organism evidence="12 13">
    <name type="scientific">Ornithinimicrobium pekingense</name>
    <dbReference type="NCBI Taxonomy" id="384677"/>
    <lineage>
        <taxon>Bacteria</taxon>
        <taxon>Bacillati</taxon>
        <taxon>Actinomycetota</taxon>
        <taxon>Actinomycetes</taxon>
        <taxon>Micrococcales</taxon>
        <taxon>Ornithinimicrobiaceae</taxon>
        <taxon>Ornithinimicrobium</taxon>
    </lineage>
</organism>
<dbReference type="Proteomes" id="UP000662111">
    <property type="component" value="Unassembled WGS sequence"/>
</dbReference>